<name>A0A9X0CXC5_9CNID</name>
<dbReference type="AlphaFoldDB" id="A0A9X0CXC5"/>
<comment type="caution">
    <text evidence="1">The sequence shown here is derived from an EMBL/GenBank/DDBJ whole genome shotgun (WGS) entry which is preliminary data.</text>
</comment>
<sequence length="122" mass="13739">MDKQDRISDKIFGAYNGVPGDENCYGDIDIRYQPCSLHFNVSKCCQEFCIDISGISDSLAVTYIAYLYYPGTRYIPIYVYINVRIKDAPIAAMTSSPHVPNYVSYCGITHKTSSVAYNHRSV</sequence>
<evidence type="ECO:0000313" key="2">
    <source>
        <dbReference type="Proteomes" id="UP001163046"/>
    </source>
</evidence>
<evidence type="ECO:0000313" key="1">
    <source>
        <dbReference type="EMBL" id="KAJ7379437.1"/>
    </source>
</evidence>
<keyword evidence="2" id="KW-1185">Reference proteome</keyword>
<dbReference type="EMBL" id="MU826358">
    <property type="protein sequence ID" value="KAJ7379437.1"/>
    <property type="molecule type" value="Genomic_DNA"/>
</dbReference>
<gene>
    <name evidence="1" type="ORF">OS493_016676</name>
</gene>
<accession>A0A9X0CXC5</accession>
<reference evidence="1" key="1">
    <citation type="submission" date="2023-01" db="EMBL/GenBank/DDBJ databases">
        <title>Genome assembly of the deep-sea coral Lophelia pertusa.</title>
        <authorList>
            <person name="Herrera S."/>
            <person name="Cordes E."/>
        </authorList>
    </citation>
    <scope>NUCLEOTIDE SEQUENCE</scope>
    <source>
        <strain evidence="1">USNM1676648</strain>
        <tissue evidence="1">Polyp</tissue>
    </source>
</reference>
<protein>
    <submittedName>
        <fullName evidence="1">Uncharacterized protein</fullName>
    </submittedName>
</protein>
<proteinExistence type="predicted"/>
<organism evidence="1 2">
    <name type="scientific">Desmophyllum pertusum</name>
    <dbReference type="NCBI Taxonomy" id="174260"/>
    <lineage>
        <taxon>Eukaryota</taxon>
        <taxon>Metazoa</taxon>
        <taxon>Cnidaria</taxon>
        <taxon>Anthozoa</taxon>
        <taxon>Hexacorallia</taxon>
        <taxon>Scleractinia</taxon>
        <taxon>Caryophylliina</taxon>
        <taxon>Caryophylliidae</taxon>
        <taxon>Desmophyllum</taxon>
    </lineage>
</organism>
<dbReference type="Proteomes" id="UP001163046">
    <property type="component" value="Unassembled WGS sequence"/>
</dbReference>